<reference evidence="11" key="2">
    <citation type="submission" date="2020-04" db="EMBL/GenBank/DDBJ databases">
        <authorList>
            <consortium name="NCBI Genome Project"/>
        </authorList>
    </citation>
    <scope>NUCLEOTIDE SEQUENCE</scope>
    <source>
        <strain evidence="11">CBS 781.70</strain>
    </source>
</reference>
<feature type="region of interest" description="Disordered" evidence="6">
    <location>
        <begin position="297"/>
        <end position="331"/>
    </location>
</feature>
<feature type="transmembrane region" description="Helical" evidence="7">
    <location>
        <begin position="220"/>
        <end position="239"/>
    </location>
</feature>
<accession>A0A6G1G1R8</accession>
<feature type="transmembrane region" description="Helical" evidence="7">
    <location>
        <begin position="27"/>
        <end position="49"/>
    </location>
</feature>
<evidence type="ECO:0000256" key="3">
    <source>
        <dbReference type="ARBA" id="ARBA00022989"/>
    </source>
</evidence>
<evidence type="ECO:0000256" key="7">
    <source>
        <dbReference type="SAM" id="Phobius"/>
    </source>
</evidence>
<feature type="transmembrane region" description="Helical" evidence="7">
    <location>
        <begin position="259"/>
        <end position="279"/>
    </location>
</feature>
<dbReference type="GeneID" id="54415964"/>
<organism evidence="9">
    <name type="scientific">Eremomyces bilateralis CBS 781.70</name>
    <dbReference type="NCBI Taxonomy" id="1392243"/>
    <lineage>
        <taxon>Eukaryota</taxon>
        <taxon>Fungi</taxon>
        <taxon>Dikarya</taxon>
        <taxon>Ascomycota</taxon>
        <taxon>Pezizomycotina</taxon>
        <taxon>Dothideomycetes</taxon>
        <taxon>Dothideomycetes incertae sedis</taxon>
        <taxon>Eremomycetales</taxon>
        <taxon>Eremomycetaceae</taxon>
        <taxon>Eremomyces</taxon>
    </lineage>
</organism>
<comment type="similarity">
    <text evidence="5">Belongs to the SAT4 family.</text>
</comment>
<dbReference type="RefSeq" id="XP_033533501.1">
    <property type="nucleotide sequence ID" value="XM_033675394.1"/>
</dbReference>
<dbReference type="PANTHER" id="PTHR33048:SF129">
    <property type="entry name" value="INTEGRAL MEMBRANE PROTEIN-RELATED"/>
    <property type="match status" value="1"/>
</dbReference>
<feature type="transmembrane region" description="Helical" evidence="7">
    <location>
        <begin position="103"/>
        <end position="121"/>
    </location>
</feature>
<dbReference type="EMBL" id="ML975159">
    <property type="protein sequence ID" value="KAF1811870.1"/>
    <property type="molecule type" value="Genomic_DNA"/>
</dbReference>
<evidence type="ECO:0000256" key="5">
    <source>
        <dbReference type="ARBA" id="ARBA00038359"/>
    </source>
</evidence>
<sequence length="350" mass="39143">MVKLIPEKVQAEWPAPNFVNPVTRGNYLLVISLCFTITTILIITGRFYVRLGILRTLYIDDIFIGIAFVCNLGLCVAAVHAQYVGWDRHQWDQRPEWFETNELHMWIIQLLFVLIMTFAKLSSLFLYRRVICATSNEAYKKFVLVTIAVVAGWGIAFFVATLFSCWPIQKYWESRTGEECTDEGTRILAATVTNIVTDLIVVLMPVGAIWRMNRALREKLILIVLVSLGLVACVASIVRGASMAMALEESDDTWVGGPVFAWIVVECNLAIICISVPALRPLARKYLPATYNNSGSRGTGTGGSMRLDSRKVRDRNRRHSEPLGSSDELDEDLERALDASKSSVTVTVMG</sequence>
<keyword evidence="2 7" id="KW-0812">Transmembrane</keyword>
<gene>
    <name evidence="9 11" type="ORF">P152DRAFT_35705</name>
</gene>
<reference evidence="9 11" key="1">
    <citation type="submission" date="2020-01" db="EMBL/GenBank/DDBJ databases">
        <authorList>
            <consortium name="DOE Joint Genome Institute"/>
            <person name="Haridas S."/>
            <person name="Albert R."/>
            <person name="Binder M."/>
            <person name="Bloem J."/>
            <person name="Labutti K."/>
            <person name="Salamov A."/>
            <person name="Andreopoulos B."/>
            <person name="Baker S.E."/>
            <person name="Barry K."/>
            <person name="Bills G."/>
            <person name="Bluhm B.H."/>
            <person name="Cannon C."/>
            <person name="Castanera R."/>
            <person name="Culley D.E."/>
            <person name="Daum C."/>
            <person name="Ezra D."/>
            <person name="Gonzalez J.B."/>
            <person name="Henrissat B."/>
            <person name="Kuo A."/>
            <person name="Liang C."/>
            <person name="Lipzen A."/>
            <person name="Lutzoni F."/>
            <person name="Magnuson J."/>
            <person name="Mondo S."/>
            <person name="Nolan M."/>
            <person name="Ohm R."/>
            <person name="Pangilinan J."/>
            <person name="Park H.-J."/>
            <person name="Ramirez L."/>
            <person name="Alfaro M."/>
            <person name="Sun H."/>
            <person name="Tritt A."/>
            <person name="Yoshinaga Y."/>
            <person name="Zwiers L.-H."/>
            <person name="Turgeon B.G."/>
            <person name="Goodwin S.B."/>
            <person name="Spatafora J.W."/>
            <person name="Crous P.W."/>
            <person name="Grigoriev I.V."/>
        </authorList>
    </citation>
    <scope>NUCLEOTIDE SEQUENCE</scope>
    <source>
        <strain evidence="9 11">CBS 781.70</strain>
    </source>
</reference>
<dbReference type="OrthoDB" id="444631at2759"/>
<evidence type="ECO:0000313" key="11">
    <source>
        <dbReference type="RefSeq" id="XP_033533501.1"/>
    </source>
</evidence>
<evidence type="ECO:0000313" key="9">
    <source>
        <dbReference type="EMBL" id="KAF1811870.1"/>
    </source>
</evidence>
<keyword evidence="4 7" id="KW-0472">Membrane</keyword>
<feature type="domain" description="Rhodopsin" evidence="8">
    <location>
        <begin position="46"/>
        <end position="284"/>
    </location>
</feature>
<feature type="transmembrane region" description="Helical" evidence="7">
    <location>
        <begin position="142"/>
        <end position="167"/>
    </location>
</feature>
<dbReference type="AlphaFoldDB" id="A0A6G1G1R8"/>
<evidence type="ECO:0000256" key="4">
    <source>
        <dbReference type="ARBA" id="ARBA00023136"/>
    </source>
</evidence>
<evidence type="ECO:0000259" key="8">
    <source>
        <dbReference type="Pfam" id="PF20684"/>
    </source>
</evidence>
<evidence type="ECO:0000256" key="6">
    <source>
        <dbReference type="SAM" id="MobiDB-lite"/>
    </source>
</evidence>
<dbReference type="InterPro" id="IPR049326">
    <property type="entry name" value="Rhodopsin_dom_fungi"/>
</dbReference>
<proteinExistence type="inferred from homology"/>
<comment type="subcellular location">
    <subcellularLocation>
        <location evidence="1">Membrane</location>
        <topology evidence="1">Multi-pass membrane protein</topology>
    </subcellularLocation>
</comment>
<dbReference type="GO" id="GO:0016020">
    <property type="term" value="C:membrane"/>
    <property type="evidence" value="ECO:0007669"/>
    <property type="project" value="UniProtKB-SubCell"/>
</dbReference>
<name>A0A6G1G1R8_9PEZI</name>
<evidence type="ECO:0000313" key="10">
    <source>
        <dbReference type="Proteomes" id="UP000504638"/>
    </source>
</evidence>
<keyword evidence="10" id="KW-1185">Reference proteome</keyword>
<keyword evidence="3 7" id="KW-1133">Transmembrane helix</keyword>
<dbReference type="Proteomes" id="UP000504638">
    <property type="component" value="Unplaced"/>
</dbReference>
<dbReference type="InterPro" id="IPR052337">
    <property type="entry name" value="SAT4-like"/>
</dbReference>
<evidence type="ECO:0000256" key="2">
    <source>
        <dbReference type="ARBA" id="ARBA00022692"/>
    </source>
</evidence>
<dbReference type="PANTHER" id="PTHR33048">
    <property type="entry name" value="PTH11-LIKE INTEGRAL MEMBRANE PROTEIN (AFU_ORTHOLOGUE AFUA_5G11245)"/>
    <property type="match status" value="1"/>
</dbReference>
<evidence type="ECO:0000256" key="1">
    <source>
        <dbReference type="ARBA" id="ARBA00004141"/>
    </source>
</evidence>
<feature type="transmembrane region" description="Helical" evidence="7">
    <location>
        <begin position="187"/>
        <end position="208"/>
    </location>
</feature>
<dbReference type="Pfam" id="PF20684">
    <property type="entry name" value="Fung_rhodopsin"/>
    <property type="match status" value="1"/>
</dbReference>
<feature type="transmembrane region" description="Helical" evidence="7">
    <location>
        <begin position="61"/>
        <end position="83"/>
    </location>
</feature>
<reference evidence="11" key="3">
    <citation type="submission" date="2025-04" db="UniProtKB">
        <authorList>
            <consortium name="RefSeq"/>
        </authorList>
    </citation>
    <scope>IDENTIFICATION</scope>
    <source>
        <strain evidence="11">CBS 781.70</strain>
    </source>
</reference>
<protein>
    <recommendedName>
        <fullName evidence="8">Rhodopsin domain-containing protein</fullName>
    </recommendedName>
</protein>